<sequence length="378" mass="42035">MASSKAAQRREKPRHQQPWAWCDAYHQVERDAETGERTPRTSLRAAHRVMARARGRQVSALDRRTRDARLRAWVLEVSSWLHQRHLESDLELINTNEALLVHWFREMDVDGSGTLDTAEMSELLRAAGLFVSQEDVHARFARVGLAEDEHLNPIAFARIMQRTGRTMLRADPEGQLRRSNTELHIMTARRQRMIDDVMTPSKRPAFASPDVFERKYGIKASEQPPMPKGRGRSVKVDAPADVSHRDRPTMAQILLGDGSIDPWTRAERAEERAAKLSGKARLAAAGQTLSPSGMRSGGPGPELRAEGRAEVLAEGLLANWRPRPSSRRLAPGTSGERRGSTGGKESPAALPLMPRPGLHPRPGAVGRAMRRSESMPAL</sequence>
<protein>
    <recommendedName>
        <fullName evidence="3">EF-hand domain-containing protein</fullName>
    </recommendedName>
</protein>
<organism evidence="4">
    <name type="scientific">Emiliania huxleyi</name>
    <name type="common">Coccolithophore</name>
    <name type="synonym">Pontosphaera huxleyi</name>
    <dbReference type="NCBI Taxonomy" id="2903"/>
    <lineage>
        <taxon>Eukaryota</taxon>
        <taxon>Haptista</taxon>
        <taxon>Haptophyta</taxon>
        <taxon>Prymnesiophyceae</taxon>
        <taxon>Isochrysidales</taxon>
        <taxon>Noelaerhabdaceae</taxon>
        <taxon>Emiliania</taxon>
    </lineage>
</organism>
<dbReference type="InterPro" id="IPR002048">
    <property type="entry name" value="EF_hand_dom"/>
</dbReference>
<accession>A0A7S3W2S0</accession>
<evidence type="ECO:0000256" key="2">
    <source>
        <dbReference type="SAM" id="MobiDB-lite"/>
    </source>
</evidence>
<reference evidence="4" key="1">
    <citation type="submission" date="2021-01" db="EMBL/GenBank/DDBJ databases">
        <authorList>
            <person name="Corre E."/>
            <person name="Pelletier E."/>
            <person name="Niang G."/>
            <person name="Scheremetjew M."/>
            <person name="Finn R."/>
            <person name="Kale V."/>
            <person name="Holt S."/>
            <person name="Cochrane G."/>
            <person name="Meng A."/>
            <person name="Brown T."/>
            <person name="Cohen L."/>
        </authorList>
    </citation>
    <scope>NUCLEOTIDE SEQUENCE</scope>
    <source>
        <strain evidence="4">379</strain>
    </source>
</reference>
<dbReference type="EMBL" id="HBIR01008824">
    <property type="protein sequence ID" value="CAE0531584.1"/>
    <property type="molecule type" value="Transcribed_RNA"/>
</dbReference>
<evidence type="ECO:0000259" key="3">
    <source>
        <dbReference type="PROSITE" id="PS50222"/>
    </source>
</evidence>
<dbReference type="CDD" id="cd00051">
    <property type="entry name" value="EFh"/>
    <property type="match status" value="1"/>
</dbReference>
<proteinExistence type="predicted"/>
<feature type="domain" description="EF-hand" evidence="3">
    <location>
        <begin position="95"/>
        <end position="130"/>
    </location>
</feature>
<feature type="region of interest" description="Disordered" evidence="2">
    <location>
        <begin position="318"/>
        <end position="378"/>
    </location>
</feature>
<dbReference type="SUPFAM" id="SSF47473">
    <property type="entry name" value="EF-hand"/>
    <property type="match status" value="1"/>
</dbReference>
<feature type="region of interest" description="Disordered" evidence="2">
    <location>
        <begin position="271"/>
        <end position="303"/>
    </location>
</feature>
<keyword evidence="1" id="KW-0106">Calcium</keyword>
<dbReference type="Gene3D" id="1.10.238.10">
    <property type="entry name" value="EF-hand"/>
    <property type="match status" value="1"/>
</dbReference>
<dbReference type="AlphaFoldDB" id="A0A7S3W2S0"/>
<name>A0A7S3W2S0_EMIHU</name>
<evidence type="ECO:0000256" key="1">
    <source>
        <dbReference type="ARBA" id="ARBA00022837"/>
    </source>
</evidence>
<dbReference type="GO" id="GO:0005509">
    <property type="term" value="F:calcium ion binding"/>
    <property type="evidence" value="ECO:0007669"/>
    <property type="project" value="InterPro"/>
</dbReference>
<evidence type="ECO:0000313" key="4">
    <source>
        <dbReference type="EMBL" id="CAE0531584.1"/>
    </source>
</evidence>
<dbReference type="PROSITE" id="PS00018">
    <property type="entry name" value="EF_HAND_1"/>
    <property type="match status" value="1"/>
</dbReference>
<dbReference type="PROSITE" id="PS50222">
    <property type="entry name" value="EF_HAND_2"/>
    <property type="match status" value="1"/>
</dbReference>
<dbReference type="InterPro" id="IPR018247">
    <property type="entry name" value="EF_Hand_1_Ca_BS"/>
</dbReference>
<dbReference type="InterPro" id="IPR011992">
    <property type="entry name" value="EF-hand-dom_pair"/>
</dbReference>
<gene>
    <name evidence="4" type="ORF">EHUX00137_LOCUS6068</name>
</gene>